<keyword evidence="8" id="KW-1185">Reference proteome</keyword>
<evidence type="ECO:0000256" key="5">
    <source>
        <dbReference type="ARBA" id="ARBA00023136"/>
    </source>
</evidence>
<keyword evidence="3 6" id="KW-0812">Transmembrane</keyword>
<feature type="transmembrane region" description="Helical" evidence="6">
    <location>
        <begin position="113"/>
        <end position="138"/>
    </location>
</feature>
<reference evidence="7 8" key="1">
    <citation type="submission" date="2018-06" db="EMBL/GenBank/DDBJ databases">
        <title>Genome of strain Polynucleobacter sp. FUKU-NW-11.</title>
        <authorList>
            <person name="Hahn M.W."/>
        </authorList>
    </citation>
    <scope>NUCLEOTIDE SEQUENCE [LARGE SCALE GENOMIC DNA]</scope>
    <source>
        <strain evidence="8">FUKU-NW11</strain>
    </source>
</reference>
<keyword evidence="2" id="KW-1003">Cell membrane</keyword>
<dbReference type="EMBL" id="QMCH01000001">
    <property type="protein sequence ID" value="RAZ43929.1"/>
    <property type="molecule type" value="Genomic_DNA"/>
</dbReference>
<feature type="transmembrane region" description="Helical" evidence="6">
    <location>
        <begin position="73"/>
        <end position="93"/>
    </location>
</feature>
<sequence length="347" mass="37354">MALTIATNLASLLLAIALVLGFSRGAQFWLSGILVGQIVVGMLGLWVFYKKLKNPLHTFISKAPQRSTISSRALLRLFQFAWPIALAVGLGWVQSQAYRYQLTASLGLSQLGLFVAGFGISSGLIAGFDSMVTTYFGPIFYRRLSDTEDQHHGSAWQDYANAVIPSLILTGFFIIAIAPELTKILLGPLFQESGIYVIWGAMAEVARTAVGVYALGAHARMNTRLLIVPNLLGAVLALILVQTLSPTYGLQGVGAALLIASLGSLLASIMSNKNHIVVTLSLKQIIKAILLGCFLLLIAGVVAYSKILQGGIFYSFGIAVIVGIIFLGAQWYLLYDYIANDDPRGQK</sequence>
<evidence type="ECO:0000256" key="2">
    <source>
        <dbReference type="ARBA" id="ARBA00022475"/>
    </source>
</evidence>
<evidence type="ECO:0000313" key="7">
    <source>
        <dbReference type="EMBL" id="RAZ43929.1"/>
    </source>
</evidence>
<gene>
    <name evidence="7" type="ORF">DP176_02895</name>
</gene>
<dbReference type="PANTHER" id="PTHR30250:SF11">
    <property type="entry name" value="O-ANTIGEN TRANSPORTER-RELATED"/>
    <property type="match status" value="1"/>
</dbReference>
<name>A0ABX9FCW6_9BURK</name>
<feature type="transmembrane region" description="Helical" evidence="6">
    <location>
        <begin position="223"/>
        <end position="242"/>
    </location>
</feature>
<accession>A0ABX9FCW6</accession>
<keyword evidence="4 6" id="KW-1133">Transmembrane helix</keyword>
<organism evidence="7 8">
    <name type="scientific">Polynucleobacter paneuropaeus</name>
    <dbReference type="NCBI Taxonomy" id="2527775"/>
    <lineage>
        <taxon>Bacteria</taxon>
        <taxon>Pseudomonadati</taxon>
        <taxon>Pseudomonadota</taxon>
        <taxon>Betaproteobacteria</taxon>
        <taxon>Burkholderiales</taxon>
        <taxon>Burkholderiaceae</taxon>
        <taxon>Polynucleobacter</taxon>
    </lineage>
</organism>
<keyword evidence="5 6" id="KW-0472">Membrane</keyword>
<comment type="caution">
    <text evidence="7">The sequence shown here is derived from an EMBL/GenBank/DDBJ whole genome shotgun (WGS) entry which is preliminary data.</text>
</comment>
<feature type="transmembrane region" description="Helical" evidence="6">
    <location>
        <begin position="159"/>
        <end position="178"/>
    </location>
</feature>
<comment type="subcellular location">
    <subcellularLocation>
        <location evidence="1">Cell membrane</location>
        <topology evidence="1">Multi-pass membrane protein</topology>
    </subcellularLocation>
</comment>
<feature type="transmembrane region" description="Helical" evidence="6">
    <location>
        <begin position="248"/>
        <end position="267"/>
    </location>
</feature>
<dbReference type="PANTHER" id="PTHR30250">
    <property type="entry name" value="PST FAMILY PREDICTED COLANIC ACID TRANSPORTER"/>
    <property type="match status" value="1"/>
</dbReference>
<feature type="transmembrane region" description="Helical" evidence="6">
    <location>
        <begin position="288"/>
        <end position="307"/>
    </location>
</feature>
<evidence type="ECO:0000313" key="8">
    <source>
        <dbReference type="Proteomes" id="UP000251072"/>
    </source>
</evidence>
<evidence type="ECO:0000256" key="3">
    <source>
        <dbReference type="ARBA" id="ARBA00022692"/>
    </source>
</evidence>
<feature type="transmembrane region" description="Helical" evidence="6">
    <location>
        <begin position="35"/>
        <end position="52"/>
    </location>
</feature>
<protein>
    <recommendedName>
        <fullName evidence="9">Polysaccharide biosynthesis protein</fullName>
    </recommendedName>
</protein>
<evidence type="ECO:0000256" key="4">
    <source>
        <dbReference type="ARBA" id="ARBA00022989"/>
    </source>
</evidence>
<evidence type="ECO:0008006" key="9">
    <source>
        <dbReference type="Google" id="ProtNLM"/>
    </source>
</evidence>
<feature type="transmembrane region" description="Helical" evidence="6">
    <location>
        <begin position="313"/>
        <end position="334"/>
    </location>
</feature>
<proteinExistence type="predicted"/>
<dbReference type="Proteomes" id="UP000251072">
    <property type="component" value="Unassembled WGS sequence"/>
</dbReference>
<feature type="transmembrane region" description="Helical" evidence="6">
    <location>
        <begin position="198"/>
        <end position="216"/>
    </location>
</feature>
<dbReference type="InterPro" id="IPR050833">
    <property type="entry name" value="Poly_Biosynth_Transport"/>
</dbReference>
<evidence type="ECO:0000256" key="1">
    <source>
        <dbReference type="ARBA" id="ARBA00004651"/>
    </source>
</evidence>
<evidence type="ECO:0000256" key="6">
    <source>
        <dbReference type="SAM" id="Phobius"/>
    </source>
</evidence>